<keyword evidence="3" id="KW-1185">Reference proteome</keyword>
<comment type="caution">
    <text evidence="2">The sequence shown here is derived from an EMBL/GenBank/DDBJ whole genome shotgun (WGS) entry which is preliminary data.</text>
</comment>
<proteinExistence type="predicted"/>
<protein>
    <submittedName>
        <fullName evidence="2">Uncharacterized protein</fullName>
    </submittedName>
</protein>
<keyword evidence="1" id="KW-0812">Transmembrane</keyword>
<dbReference type="EMBL" id="JBHSQH010000001">
    <property type="protein sequence ID" value="MFC5970851.1"/>
    <property type="molecule type" value="Genomic_DNA"/>
</dbReference>
<evidence type="ECO:0000313" key="2">
    <source>
        <dbReference type="EMBL" id="MFC5970851.1"/>
    </source>
</evidence>
<evidence type="ECO:0000313" key="3">
    <source>
        <dbReference type="Proteomes" id="UP001596099"/>
    </source>
</evidence>
<evidence type="ECO:0000256" key="1">
    <source>
        <dbReference type="SAM" id="Phobius"/>
    </source>
</evidence>
<keyword evidence="1" id="KW-1133">Transmembrane helix</keyword>
<sequence length="71" mass="7067">MDPNSRLAVLGMGAGIVAFGLVVLVGYALDSSGTLSLSIGTLVQAGAIADGLVFVAVFFGGRARLDLDAAQ</sequence>
<feature type="transmembrane region" description="Helical" evidence="1">
    <location>
        <begin position="7"/>
        <end position="29"/>
    </location>
</feature>
<keyword evidence="1" id="KW-0472">Membrane</keyword>
<name>A0ABD5RK22_9EURY</name>
<reference evidence="2 3" key="1">
    <citation type="journal article" date="2019" name="Int. J. Syst. Evol. Microbiol.">
        <title>The Global Catalogue of Microorganisms (GCM) 10K type strain sequencing project: providing services to taxonomists for standard genome sequencing and annotation.</title>
        <authorList>
            <consortium name="The Broad Institute Genomics Platform"/>
            <consortium name="The Broad Institute Genome Sequencing Center for Infectious Disease"/>
            <person name="Wu L."/>
            <person name="Ma J."/>
        </authorList>
    </citation>
    <scope>NUCLEOTIDE SEQUENCE [LARGE SCALE GENOMIC DNA]</scope>
    <source>
        <strain evidence="2 3">CGMCC 1.12543</strain>
    </source>
</reference>
<dbReference type="Proteomes" id="UP001596099">
    <property type="component" value="Unassembled WGS sequence"/>
</dbReference>
<dbReference type="RefSeq" id="WP_247413769.1">
    <property type="nucleotide sequence ID" value="NZ_JALLGW010000001.1"/>
</dbReference>
<dbReference type="AlphaFoldDB" id="A0ABD5RK22"/>
<gene>
    <name evidence="2" type="ORF">ACFPYI_05845</name>
</gene>
<organism evidence="2 3">
    <name type="scientific">Halomarina salina</name>
    <dbReference type="NCBI Taxonomy" id="1872699"/>
    <lineage>
        <taxon>Archaea</taxon>
        <taxon>Methanobacteriati</taxon>
        <taxon>Methanobacteriota</taxon>
        <taxon>Stenosarchaea group</taxon>
        <taxon>Halobacteria</taxon>
        <taxon>Halobacteriales</taxon>
        <taxon>Natronomonadaceae</taxon>
        <taxon>Halomarina</taxon>
    </lineage>
</organism>
<feature type="transmembrane region" description="Helical" evidence="1">
    <location>
        <begin position="35"/>
        <end position="59"/>
    </location>
</feature>
<accession>A0ABD5RK22</accession>